<organism evidence="1 2">
    <name type="scientific">Conidiobolus coronatus (strain ATCC 28846 / CBS 209.66 / NRRL 28638)</name>
    <name type="common">Delacroixia coronata</name>
    <dbReference type="NCBI Taxonomy" id="796925"/>
    <lineage>
        <taxon>Eukaryota</taxon>
        <taxon>Fungi</taxon>
        <taxon>Fungi incertae sedis</taxon>
        <taxon>Zoopagomycota</taxon>
        <taxon>Entomophthoromycotina</taxon>
        <taxon>Entomophthoromycetes</taxon>
        <taxon>Entomophthorales</taxon>
        <taxon>Ancylistaceae</taxon>
        <taxon>Conidiobolus</taxon>
    </lineage>
</organism>
<protein>
    <recommendedName>
        <fullName evidence="3">Retrotransposon gag domain-containing protein</fullName>
    </recommendedName>
</protein>
<evidence type="ECO:0000313" key="2">
    <source>
        <dbReference type="Proteomes" id="UP000070444"/>
    </source>
</evidence>
<gene>
    <name evidence="1" type="ORF">CONCODRAFT_10373</name>
</gene>
<dbReference type="EMBL" id="KQ964629">
    <property type="protein sequence ID" value="KXN67541.1"/>
    <property type="molecule type" value="Genomic_DNA"/>
</dbReference>
<keyword evidence="2" id="KW-1185">Reference proteome</keyword>
<evidence type="ECO:0000313" key="1">
    <source>
        <dbReference type="EMBL" id="KXN67541.1"/>
    </source>
</evidence>
<reference evidence="1 2" key="1">
    <citation type="journal article" date="2015" name="Genome Biol. Evol.">
        <title>Phylogenomic analyses indicate that early fungi evolved digesting cell walls of algal ancestors of land plants.</title>
        <authorList>
            <person name="Chang Y."/>
            <person name="Wang S."/>
            <person name="Sekimoto S."/>
            <person name="Aerts A.L."/>
            <person name="Choi C."/>
            <person name="Clum A."/>
            <person name="LaButti K.M."/>
            <person name="Lindquist E.A."/>
            <person name="Yee Ngan C."/>
            <person name="Ohm R.A."/>
            <person name="Salamov A.A."/>
            <person name="Grigoriev I.V."/>
            <person name="Spatafora J.W."/>
            <person name="Berbee M.L."/>
        </authorList>
    </citation>
    <scope>NUCLEOTIDE SEQUENCE [LARGE SCALE GENOMIC DNA]</scope>
    <source>
        <strain evidence="1 2">NRRL 28638</strain>
    </source>
</reference>
<name>A0A137NXZ9_CONC2</name>
<proteinExistence type="predicted"/>
<accession>A0A137NXZ9</accession>
<sequence>MSDSLPFANQKYNNSIFRIAVYKLVDQAPGLVSLTLDVITSKLSGRATEAFFKEVLPFSQSNLVKNDITIRYPDKKKVTYYWICKKLIQLLYWTESRRAINLSEIWENSKINFAEINENILKTRQIMSEYASHPASNPELLGFDNSRPIESSALPSYQNAIEDQDLVGTSNSHLTTRIQQNENFSEINGHSREHNSNSPFASNTLSYCFDGSDKLKARSFINDYDSLAFINKWSSEDKIEFFPNHLEKDALSWYLCISPNHRSNWQDLKIEFISKYLID</sequence>
<dbReference type="OrthoDB" id="1098509at2759"/>
<dbReference type="Proteomes" id="UP000070444">
    <property type="component" value="Unassembled WGS sequence"/>
</dbReference>
<evidence type="ECO:0008006" key="3">
    <source>
        <dbReference type="Google" id="ProtNLM"/>
    </source>
</evidence>
<dbReference type="AlphaFoldDB" id="A0A137NXZ9"/>